<comment type="subcellular location">
    <subcellularLocation>
        <location evidence="1">Membrane</location>
    </subcellularLocation>
</comment>
<keyword evidence="2 3" id="KW-0807">Transducer</keyword>
<dbReference type="SUPFAM" id="SSF55785">
    <property type="entry name" value="PYP-like sensor domain (PAS domain)"/>
    <property type="match status" value="2"/>
</dbReference>
<dbReference type="PROSITE" id="PS50113">
    <property type="entry name" value="PAC"/>
    <property type="match status" value="1"/>
</dbReference>
<accession>A0A501WD47</accession>
<evidence type="ECO:0000259" key="5">
    <source>
        <dbReference type="PROSITE" id="PS50113"/>
    </source>
</evidence>
<dbReference type="InterPro" id="IPR013655">
    <property type="entry name" value="PAS_fold_3"/>
</dbReference>
<dbReference type="NCBIfam" id="TIGR00229">
    <property type="entry name" value="sensory_box"/>
    <property type="match status" value="2"/>
</dbReference>
<dbReference type="InterPro" id="IPR004089">
    <property type="entry name" value="MCPsignal_dom"/>
</dbReference>
<dbReference type="GO" id="GO:0006935">
    <property type="term" value="P:chemotaxis"/>
    <property type="evidence" value="ECO:0007669"/>
    <property type="project" value="UniProtKB-ARBA"/>
</dbReference>
<reference evidence="6 7" key="1">
    <citation type="submission" date="2019-06" db="EMBL/GenBank/DDBJ databases">
        <title>A novel bacterium of genus Marinomonas, isolated from coastal sand.</title>
        <authorList>
            <person name="Huang H."/>
            <person name="Mo K."/>
            <person name="Hu Y."/>
        </authorList>
    </citation>
    <scope>NUCLEOTIDE SEQUENCE [LARGE SCALE GENOMIC DNA]</scope>
    <source>
        <strain evidence="6 7">HB171799</strain>
    </source>
</reference>
<evidence type="ECO:0000259" key="4">
    <source>
        <dbReference type="PROSITE" id="PS50111"/>
    </source>
</evidence>
<feature type="domain" description="Methyl-accepting transducer" evidence="4">
    <location>
        <begin position="262"/>
        <end position="436"/>
    </location>
</feature>
<dbReference type="Pfam" id="PF08447">
    <property type="entry name" value="PAS_3"/>
    <property type="match status" value="2"/>
</dbReference>
<dbReference type="RefSeq" id="WP_140590717.1">
    <property type="nucleotide sequence ID" value="NZ_VFRR01000041.1"/>
</dbReference>
<gene>
    <name evidence="6" type="ORF">FJM67_14440</name>
</gene>
<sequence>MFFRKPAAADAMAESGATSLDTALAGSIQRAMPTIRFSTAGIIEDANELFLAAVGYSLDQIKGKHHRLFCFEDYQRSAEYQQFWQQLAQGKQQSGTFLRRKADGSELWIEATYFPLYQDGKLTGIFKIAADVTQEKQKSLSEKALITAIHRSNAVIEFTPDGHILGANDNFLTALGYQLGEILNQHHKLFCFDDFYQENPHFWTQLASGDIKNGMFQRRTKQGDTIWIEATYNPVIDESGKVVKVVKIATNISGRIEKQIAIKNAAEVAYHTSQKTSAIAEQGAKILQQTVVDSNQIVAAINQCSQLIEDLNHQSLEISKIVTTIHAIADQTNLLALNAAIEAARAGEYGRGFAVVADEVRTLAARTSQSTEEINAMVNRNTELVSQTQSGMLAVTSQAGTNSERISEAAGIIDNISEEAEHVTFVVGQLVDNSEQ</sequence>
<dbReference type="Pfam" id="PF00015">
    <property type="entry name" value="MCPsignal"/>
    <property type="match status" value="1"/>
</dbReference>
<proteinExistence type="predicted"/>
<dbReference type="PROSITE" id="PS50111">
    <property type="entry name" value="CHEMOTAXIS_TRANSDUC_2"/>
    <property type="match status" value="1"/>
</dbReference>
<dbReference type="PANTHER" id="PTHR32089:SF112">
    <property type="entry name" value="LYSOZYME-LIKE PROTEIN-RELATED"/>
    <property type="match status" value="1"/>
</dbReference>
<dbReference type="InterPro" id="IPR035965">
    <property type="entry name" value="PAS-like_dom_sf"/>
</dbReference>
<evidence type="ECO:0000256" key="2">
    <source>
        <dbReference type="ARBA" id="ARBA00023224"/>
    </source>
</evidence>
<dbReference type="OrthoDB" id="9765776at2"/>
<dbReference type="InterPro" id="IPR000700">
    <property type="entry name" value="PAS-assoc_C"/>
</dbReference>
<dbReference type="Gene3D" id="1.10.287.950">
    <property type="entry name" value="Methyl-accepting chemotaxis protein"/>
    <property type="match status" value="1"/>
</dbReference>
<evidence type="ECO:0000313" key="7">
    <source>
        <dbReference type="Proteomes" id="UP000315901"/>
    </source>
</evidence>
<feature type="domain" description="PAC" evidence="5">
    <location>
        <begin position="212"/>
        <end position="264"/>
    </location>
</feature>
<evidence type="ECO:0000256" key="1">
    <source>
        <dbReference type="ARBA" id="ARBA00004370"/>
    </source>
</evidence>
<dbReference type="SUPFAM" id="SSF58104">
    <property type="entry name" value="Methyl-accepting chemotaxis protein (MCP) signaling domain"/>
    <property type="match status" value="1"/>
</dbReference>
<dbReference type="Gene3D" id="3.30.450.20">
    <property type="entry name" value="PAS domain"/>
    <property type="match status" value="2"/>
</dbReference>
<dbReference type="PANTHER" id="PTHR32089">
    <property type="entry name" value="METHYL-ACCEPTING CHEMOTAXIS PROTEIN MCPB"/>
    <property type="match status" value="1"/>
</dbReference>
<dbReference type="GO" id="GO:0007165">
    <property type="term" value="P:signal transduction"/>
    <property type="evidence" value="ECO:0007669"/>
    <property type="project" value="UniProtKB-KW"/>
</dbReference>
<dbReference type="InterPro" id="IPR000014">
    <property type="entry name" value="PAS"/>
</dbReference>
<organism evidence="6 7">
    <name type="scientific">Maribrevibacterium harenarium</name>
    <dbReference type="NCBI Taxonomy" id="2589817"/>
    <lineage>
        <taxon>Bacteria</taxon>
        <taxon>Pseudomonadati</taxon>
        <taxon>Pseudomonadota</taxon>
        <taxon>Gammaproteobacteria</taxon>
        <taxon>Oceanospirillales</taxon>
        <taxon>Oceanospirillaceae</taxon>
        <taxon>Maribrevibacterium</taxon>
    </lineage>
</organism>
<evidence type="ECO:0000256" key="3">
    <source>
        <dbReference type="PROSITE-ProRule" id="PRU00284"/>
    </source>
</evidence>
<protein>
    <submittedName>
        <fullName evidence="6">PAS domain S-box protein</fullName>
    </submittedName>
</protein>
<dbReference type="GO" id="GO:0016020">
    <property type="term" value="C:membrane"/>
    <property type="evidence" value="ECO:0007669"/>
    <property type="project" value="UniProtKB-SubCell"/>
</dbReference>
<dbReference type="CDD" id="cd00130">
    <property type="entry name" value="PAS"/>
    <property type="match status" value="2"/>
</dbReference>
<dbReference type="AlphaFoldDB" id="A0A501WD47"/>
<keyword evidence="7" id="KW-1185">Reference proteome</keyword>
<name>A0A501WD47_9GAMM</name>
<comment type="caution">
    <text evidence="6">The sequence shown here is derived from an EMBL/GenBank/DDBJ whole genome shotgun (WGS) entry which is preliminary data.</text>
</comment>
<dbReference type="EMBL" id="VFRR01000041">
    <property type="protein sequence ID" value="TPE47509.1"/>
    <property type="molecule type" value="Genomic_DNA"/>
</dbReference>
<dbReference type="InterPro" id="IPR001610">
    <property type="entry name" value="PAC"/>
</dbReference>
<dbReference type="SMART" id="SM00086">
    <property type="entry name" value="PAC"/>
    <property type="match status" value="2"/>
</dbReference>
<dbReference type="Proteomes" id="UP000315901">
    <property type="component" value="Unassembled WGS sequence"/>
</dbReference>
<evidence type="ECO:0000313" key="6">
    <source>
        <dbReference type="EMBL" id="TPE47509.1"/>
    </source>
</evidence>
<dbReference type="SMART" id="SM00283">
    <property type="entry name" value="MA"/>
    <property type="match status" value="1"/>
</dbReference>